<dbReference type="EMBL" id="GDJX01013802">
    <property type="protein sequence ID" value="JAT54134.1"/>
    <property type="molecule type" value="Transcribed_RNA"/>
</dbReference>
<feature type="non-terminal residue" evidence="2">
    <location>
        <position position="1"/>
    </location>
</feature>
<feature type="region of interest" description="Disordered" evidence="1">
    <location>
        <begin position="1"/>
        <end position="157"/>
    </location>
</feature>
<protein>
    <submittedName>
        <fullName evidence="2">Latrophilin-2</fullName>
    </submittedName>
</protein>
<name>A0A1D1YHP9_9ARAE</name>
<gene>
    <name evidence="2" type="primary">Lphn2</name>
    <name evidence="2" type="ORF">g.37105</name>
</gene>
<proteinExistence type="predicted"/>
<reference evidence="2" key="1">
    <citation type="submission" date="2015-07" db="EMBL/GenBank/DDBJ databases">
        <title>Transcriptome Assembly of Anthurium amnicola.</title>
        <authorList>
            <person name="Suzuki J."/>
        </authorList>
    </citation>
    <scope>NUCLEOTIDE SEQUENCE</scope>
</reference>
<accession>A0A1D1YHP9</accession>
<evidence type="ECO:0000256" key="1">
    <source>
        <dbReference type="SAM" id="MobiDB-lite"/>
    </source>
</evidence>
<feature type="compositionally biased region" description="Basic and acidic residues" evidence="1">
    <location>
        <begin position="130"/>
        <end position="150"/>
    </location>
</feature>
<organism evidence="2">
    <name type="scientific">Anthurium amnicola</name>
    <dbReference type="NCBI Taxonomy" id="1678845"/>
    <lineage>
        <taxon>Eukaryota</taxon>
        <taxon>Viridiplantae</taxon>
        <taxon>Streptophyta</taxon>
        <taxon>Embryophyta</taxon>
        <taxon>Tracheophyta</taxon>
        <taxon>Spermatophyta</taxon>
        <taxon>Magnoliopsida</taxon>
        <taxon>Liliopsida</taxon>
        <taxon>Araceae</taxon>
        <taxon>Pothoideae</taxon>
        <taxon>Potheae</taxon>
        <taxon>Anthurium</taxon>
    </lineage>
</organism>
<evidence type="ECO:0000313" key="2">
    <source>
        <dbReference type="EMBL" id="JAT54134.1"/>
    </source>
</evidence>
<dbReference type="AlphaFoldDB" id="A0A1D1YHP9"/>
<sequence>DSLYGPMRQQHNPSIHPSPQPSSQPERREELAPPRLSVSLHGRHHVCGGVQRGPVFQLPGGRRSRRRPRAAHRDGPVGSNGEATSAPPHDEERERREGAVRATGRLRPQHHRQEALQPVTRQSHSTPLPGDHRILQVHRGGWETETRADSPGEEEWGKAWIPGVTLGRRQSAKSLIPGGTE</sequence>
<feature type="compositionally biased region" description="Basic and acidic residues" evidence="1">
    <location>
        <begin position="88"/>
        <end position="99"/>
    </location>
</feature>